<dbReference type="Gene3D" id="1.10.10.60">
    <property type="entry name" value="Homeodomain-like"/>
    <property type="match status" value="1"/>
</dbReference>
<dbReference type="PANTHER" id="PTHR46796">
    <property type="entry name" value="HTH-TYPE TRANSCRIPTIONAL ACTIVATOR RHAS-RELATED"/>
    <property type="match status" value="1"/>
</dbReference>
<dbReference type="GO" id="GO:0043565">
    <property type="term" value="F:sequence-specific DNA binding"/>
    <property type="evidence" value="ECO:0007669"/>
    <property type="project" value="InterPro"/>
</dbReference>
<evidence type="ECO:0000256" key="2">
    <source>
        <dbReference type="ARBA" id="ARBA00023125"/>
    </source>
</evidence>
<dbReference type="Proteomes" id="UP000292927">
    <property type="component" value="Unassembled WGS sequence"/>
</dbReference>
<keyword evidence="6" id="KW-1185">Reference proteome</keyword>
<keyword evidence="1" id="KW-0805">Transcription regulation</keyword>
<dbReference type="SMART" id="SM00342">
    <property type="entry name" value="HTH_ARAC"/>
    <property type="match status" value="1"/>
</dbReference>
<dbReference type="PANTHER" id="PTHR46796:SF13">
    <property type="entry name" value="HTH-TYPE TRANSCRIPTIONAL ACTIVATOR RHAS"/>
    <property type="match status" value="1"/>
</dbReference>
<gene>
    <name evidence="5" type="ORF">EV209_2177</name>
</gene>
<dbReference type="InterPro" id="IPR050204">
    <property type="entry name" value="AraC_XylS_family_regulators"/>
</dbReference>
<dbReference type="InterPro" id="IPR046532">
    <property type="entry name" value="DUF6597"/>
</dbReference>
<dbReference type="PROSITE" id="PS01124">
    <property type="entry name" value="HTH_ARAC_FAMILY_2"/>
    <property type="match status" value="1"/>
</dbReference>
<protein>
    <submittedName>
        <fullName evidence="5">AraC-like DNA-binding protein</fullName>
    </submittedName>
</protein>
<dbReference type="Pfam" id="PF20240">
    <property type="entry name" value="DUF6597"/>
    <property type="match status" value="1"/>
</dbReference>
<dbReference type="InterPro" id="IPR009057">
    <property type="entry name" value="Homeodomain-like_sf"/>
</dbReference>
<organism evidence="5 6">
    <name type="scientific">Cuneatibacter caecimuris</name>
    <dbReference type="NCBI Taxonomy" id="1796618"/>
    <lineage>
        <taxon>Bacteria</taxon>
        <taxon>Bacillati</taxon>
        <taxon>Bacillota</taxon>
        <taxon>Clostridia</taxon>
        <taxon>Lachnospirales</taxon>
        <taxon>Lachnospiraceae</taxon>
        <taxon>Cuneatibacter</taxon>
    </lineage>
</organism>
<dbReference type="InterPro" id="IPR018060">
    <property type="entry name" value="HTH_AraC"/>
</dbReference>
<name>A0A4Q7P341_9FIRM</name>
<accession>A0A4Q7P341</accession>
<evidence type="ECO:0000259" key="4">
    <source>
        <dbReference type="PROSITE" id="PS01124"/>
    </source>
</evidence>
<dbReference type="GO" id="GO:0003700">
    <property type="term" value="F:DNA-binding transcription factor activity"/>
    <property type="evidence" value="ECO:0007669"/>
    <property type="project" value="InterPro"/>
</dbReference>
<proteinExistence type="predicted"/>
<dbReference type="AlphaFoldDB" id="A0A4Q7P341"/>
<sequence length="280" mass="32107">MTPDFHKQYRPLTSRPFLRGYAYSEYAPSGCLAPYIACFWEAGEVKEGAGERKVLVIPDTCADIIIHINYTRQTVSSRICGVADSPAVSVQKPSGDRETTFAVRFYFWAVRLFLNVKMSELYNQVLNLELVDKEAAGEFKAFLDITETSGRIAWLERFLLNRLLQATVKRQCNFNVYNAVDRILKNSGSISVKEVCGYASISQRQMERLFMQDIGLSIKRTADLVRYQNVWCDVVRQDVLNIQDTVYRYGFADQSHLLNEFKRFHGVTPRQAKEIALLNL</sequence>
<dbReference type="Pfam" id="PF12833">
    <property type="entry name" value="HTH_18"/>
    <property type="match status" value="1"/>
</dbReference>
<evidence type="ECO:0000256" key="3">
    <source>
        <dbReference type="ARBA" id="ARBA00023163"/>
    </source>
</evidence>
<keyword evidence="3" id="KW-0804">Transcription</keyword>
<comment type="caution">
    <text evidence="5">The sequence shown here is derived from an EMBL/GenBank/DDBJ whole genome shotgun (WGS) entry which is preliminary data.</text>
</comment>
<evidence type="ECO:0000256" key="1">
    <source>
        <dbReference type="ARBA" id="ARBA00023015"/>
    </source>
</evidence>
<dbReference type="RefSeq" id="WP_130435455.1">
    <property type="nucleotide sequence ID" value="NZ_SGXF01000004.1"/>
</dbReference>
<feature type="domain" description="HTH araC/xylS-type" evidence="4">
    <location>
        <begin position="174"/>
        <end position="275"/>
    </location>
</feature>
<evidence type="ECO:0000313" key="6">
    <source>
        <dbReference type="Proteomes" id="UP000292927"/>
    </source>
</evidence>
<keyword evidence="2 5" id="KW-0238">DNA-binding</keyword>
<reference evidence="5 6" key="1">
    <citation type="submission" date="2019-02" db="EMBL/GenBank/DDBJ databases">
        <title>Genomic Encyclopedia of Type Strains, Phase IV (KMG-IV): sequencing the most valuable type-strain genomes for metagenomic binning, comparative biology and taxonomic classification.</title>
        <authorList>
            <person name="Goeker M."/>
        </authorList>
    </citation>
    <scope>NUCLEOTIDE SEQUENCE [LARGE SCALE GENOMIC DNA]</scope>
    <source>
        <strain evidence="5 6">DSM 29486</strain>
    </source>
</reference>
<evidence type="ECO:0000313" key="5">
    <source>
        <dbReference type="EMBL" id="RZS94336.1"/>
    </source>
</evidence>
<dbReference type="EMBL" id="SGXF01000004">
    <property type="protein sequence ID" value="RZS94336.1"/>
    <property type="molecule type" value="Genomic_DNA"/>
</dbReference>
<dbReference type="SUPFAM" id="SSF46689">
    <property type="entry name" value="Homeodomain-like"/>
    <property type="match status" value="1"/>
</dbReference>
<dbReference type="OrthoDB" id="323290at2"/>